<dbReference type="RefSeq" id="WP_140605505.1">
    <property type="nucleotide sequence ID" value="NZ_SAWY01000040.1"/>
</dbReference>
<name>A0A502KWG1_9GAMM</name>
<evidence type="ECO:0000313" key="19">
    <source>
        <dbReference type="EMBL" id="TPH12557.1"/>
    </source>
</evidence>
<dbReference type="Proteomes" id="UP000315303">
    <property type="component" value="Unassembled WGS sequence"/>
</dbReference>
<dbReference type="Gene3D" id="3.30.450.20">
    <property type="entry name" value="PAS domain"/>
    <property type="match status" value="1"/>
</dbReference>
<feature type="coiled-coil region" evidence="13">
    <location>
        <begin position="833"/>
        <end position="864"/>
    </location>
</feature>
<evidence type="ECO:0000256" key="9">
    <source>
        <dbReference type="ARBA" id="ARBA00023015"/>
    </source>
</evidence>
<protein>
    <recommendedName>
        <fullName evidence="2">histidine kinase</fullName>
        <ecNumber evidence="2">2.7.13.3</ecNumber>
    </recommendedName>
</protein>
<dbReference type="PROSITE" id="PS50109">
    <property type="entry name" value="HIS_KIN"/>
    <property type="match status" value="1"/>
</dbReference>
<proteinExistence type="predicted"/>
<dbReference type="OrthoDB" id="9772100at2"/>
<dbReference type="InterPro" id="IPR003594">
    <property type="entry name" value="HATPase_dom"/>
</dbReference>
<feature type="domain" description="Histidine kinase" evidence="16">
    <location>
        <begin position="477"/>
        <end position="691"/>
    </location>
</feature>
<evidence type="ECO:0000259" key="15">
    <source>
        <dbReference type="PROSITE" id="PS01124"/>
    </source>
</evidence>
<dbReference type="PRINTS" id="PR00344">
    <property type="entry name" value="BCTRLSENSOR"/>
</dbReference>
<dbReference type="Pfam" id="PF12833">
    <property type="entry name" value="HTH_18"/>
    <property type="match status" value="1"/>
</dbReference>
<dbReference type="InterPro" id="IPR018060">
    <property type="entry name" value="HTH_AraC"/>
</dbReference>
<accession>A0A502KWG1</accession>
<dbReference type="PROSITE" id="PS00041">
    <property type="entry name" value="HTH_ARAC_FAMILY_1"/>
    <property type="match status" value="1"/>
</dbReference>
<keyword evidence="20" id="KW-1185">Reference proteome</keyword>
<feature type="domain" description="Response regulatory" evidence="17">
    <location>
        <begin position="729"/>
        <end position="844"/>
    </location>
</feature>
<keyword evidence="11" id="KW-0804">Transcription</keyword>
<dbReference type="InterPro" id="IPR000014">
    <property type="entry name" value="PAS"/>
</dbReference>
<keyword evidence="7" id="KW-0067">ATP-binding</keyword>
<dbReference type="CDD" id="cd00130">
    <property type="entry name" value="PAS"/>
    <property type="match status" value="1"/>
</dbReference>
<evidence type="ECO:0000259" key="18">
    <source>
        <dbReference type="PROSITE" id="PS50112"/>
    </source>
</evidence>
<dbReference type="CDD" id="cd00082">
    <property type="entry name" value="HisKA"/>
    <property type="match status" value="1"/>
</dbReference>
<feature type="modified residue" description="4-aspartylphosphate" evidence="12">
    <location>
        <position position="777"/>
    </location>
</feature>
<dbReference type="InterPro" id="IPR004358">
    <property type="entry name" value="Sig_transdc_His_kin-like_C"/>
</dbReference>
<dbReference type="Pfam" id="PF00512">
    <property type="entry name" value="HisKA"/>
    <property type="match status" value="1"/>
</dbReference>
<dbReference type="Gene3D" id="1.10.287.130">
    <property type="match status" value="1"/>
</dbReference>
<evidence type="ECO:0000256" key="2">
    <source>
        <dbReference type="ARBA" id="ARBA00012438"/>
    </source>
</evidence>
<comment type="catalytic activity">
    <reaction evidence="1">
        <text>ATP + protein L-histidine = ADP + protein N-phospho-L-histidine.</text>
        <dbReference type="EC" id="2.7.13.3"/>
    </reaction>
</comment>
<dbReference type="SMART" id="SM00091">
    <property type="entry name" value="PAS"/>
    <property type="match status" value="2"/>
</dbReference>
<feature type="transmembrane region" description="Helical" evidence="14">
    <location>
        <begin position="63"/>
        <end position="83"/>
    </location>
</feature>
<dbReference type="PROSITE" id="PS01124">
    <property type="entry name" value="HTH_ARAC_FAMILY_2"/>
    <property type="match status" value="1"/>
</dbReference>
<feature type="transmembrane region" description="Helical" evidence="14">
    <location>
        <begin position="288"/>
        <end position="306"/>
    </location>
</feature>
<evidence type="ECO:0000256" key="4">
    <source>
        <dbReference type="ARBA" id="ARBA00022679"/>
    </source>
</evidence>
<dbReference type="Gene3D" id="3.30.565.10">
    <property type="entry name" value="Histidine kinase-like ATPase, C-terminal domain"/>
    <property type="match status" value="1"/>
</dbReference>
<keyword evidence="4" id="KW-0808">Transferase</keyword>
<feature type="transmembrane region" description="Helical" evidence="14">
    <location>
        <begin position="191"/>
        <end position="213"/>
    </location>
</feature>
<organism evidence="19 20">
    <name type="scientific">Litorilituus lipolyticus</name>
    <dbReference type="NCBI Taxonomy" id="2491017"/>
    <lineage>
        <taxon>Bacteria</taxon>
        <taxon>Pseudomonadati</taxon>
        <taxon>Pseudomonadota</taxon>
        <taxon>Gammaproteobacteria</taxon>
        <taxon>Alteromonadales</taxon>
        <taxon>Colwelliaceae</taxon>
        <taxon>Litorilituus</taxon>
    </lineage>
</organism>
<dbReference type="SUPFAM" id="SSF46689">
    <property type="entry name" value="Homeodomain-like"/>
    <property type="match status" value="1"/>
</dbReference>
<dbReference type="InterPro" id="IPR013767">
    <property type="entry name" value="PAS_fold"/>
</dbReference>
<evidence type="ECO:0000256" key="13">
    <source>
        <dbReference type="SAM" id="Coils"/>
    </source>
</evidence>
<feature type="domain" description="PAS" evidence="18">
    <location>
        <begin position="342"/>
        <end position="398"/>
    </location>
</feature>
<dbReference type="PROSITE" id="PS50110">
    <property type="entry name" value="RESPONSE_REGULATORY"/>
    <property type="match status" value="1"/>
</dbReference>
<evidence type="ECO:0000256" key="7">
    <source>
        <dbReference type="ARBA" id="ARBA00022840"/>
    </source>
</evidence>
<keyword evidence="9" id="KW-0805">Transcription regulation</keyword>
<keyword evidence="5" id="KW-0547">Nucleotide-binding</keyword>
<dbReference type="Pfam" id="PF02518">
    <property type="entry name" value="HATPase_c"/>
    <property type="match status" value="1"/>
</dbReference>
<dbReference type="SMART" id="SM00388">
    <property type="entry name" value="HisKA"/>
    <property type="match status" value="1"/>
</dbReference>
<dbReference type="GO" id="GO:0005524">
    <property type="term" value="F:ATP binding"/>
    <property type="evidence" value="ECO:0007669"/>
    <property type="project" value="UniProtKB-KW"/>
</dbReference>
<keyword evidence="8" id="KW-0902">Two-component regulatory system</keyword>
<dbReference type="SUPFAM" id="SSF55785">
    <property type="entry name" value="PYP-like sensor domain (PAS domain)"/>
    <property type="match status" value="1"/>
</dbReference>
<evidence type="ECO:0000256" key="14">
    <source>
        <dbReference type="SAM" id="Phobius"/>
    </source>
</evidence>
<feature type="transmembrane region" description="Helical" evidence="14">
    <location>
        <begin position="159"/>
        <end position="179"/>
    </location>
</feature>
<dbReference type="GO" id="GO:0043565">
    <property type="term" value="F:sequence-specific DNA binding"/>
    <property type="evidence" value="ECO:0007669"/>
    <property type="project" value="InterPro"/>
</dbReference>
<dbReference type="SMART" id="SM00448">
    <property type="entry name" value="REC"/>
    <property type="match status" value="1"/>
</dbReference>
<keyword evidence="14" id="KW-1133">Transmembrane helix</keyword>
<dbReference type="InterPro" id="IPR035965">
    <property type="entry name" value="PAS-like_dom_sf"/>
</dbReference>
<dbReference type="SMART" id="SM00387">
    <property type="entry name" value="HATPase_c"/>
    <property type="match status" value="1"/>
</dbReference>
<dbReference type="GO" id="GO:0000155">
    <property type="term" value="F:phosphorelay sensor kinase activity"/>
    <property type="evidence" value="ECO:0007669"/>
    <property type="project" value="InterPro"/>
</dbReference>
<sequence>MQLTLKKITLIVALILTFLPYDYFFNASTSIVKPIAISLVQLLSFIFSILAYKHSQSRSLKQFWQFFSLAIISASIPSVLSQHNQSSHFLLFDDFTTLLSYFFIILAIESSPHISGKSQNKHIRGKVPAICFSVFCFCYFILMPFEFSEQKYQTHLPSITFELCMTLFIIIRLCILAMTSQHRFWYKTYGLLILGSIAILMGEVENFFQYYQITNDNQLIISTVQFLPYCLLMFAANLSFSQHKHPPTFKQTPLTELYILVLSVCVITVHIVGTEFSLFYIAQSHFQASLIAIWLFIAIILTTYILRSKKQLYIKVKQQLNTLNQEQSSLKSLNDELTNSLINSEDKAIVNASNNAILTSTIKGTVLSANPAAVQIFQCLEQELLGSDIAKLFSPEDKMHYFFNFKSNVYALQRKENGISVECTSIRTDGSEFPVQVELQWAERQEQPLVVITFINLTARKLAEQQTLELKDKFIANISHEFRTPLTIINGILDRYLMVAKSQEENEELTTAKRNGLRLVRMVEQLLELSRLTDNPSLSMSTYRLNTLMSMPSDSFSRLAIQSNLTYEANIEDNLWLECDAQAFEKIIFNLLANAIKYTPSGGQIKVNAYQDQDTIIIDVIDTGIGINKASQAKIFDRFQRADDDKNHAIFGVGIGLSLVNELVKAHQWRINLVSEYNQGSKFSLSIPCAQPATEELSIPISISENEVSSLLIEQKEQISKQTDHSQQVILVIEDNLDMQSHIKQVIEQKHHCLLASSGELGITLAEEYLPDLIVCDIMLTGIDGFEVLKKIKENDLTSHIPIILLTARSDLESRLHGLNLHADDYLSKPFNQQELLIRIDNLIENRKQLLQNFQQKIANTQKEERKETSHKNVESLLENDTSADSINEQFLSKLEAITAKTYTETELGISHLAKEMAMSERQLQRKIKVLLGITPNNFIKEFRLRKAQDLLKNGTQIGRIALDVGFSSQTYFGRCFKESFGCTPKQYQQKHIDSA</sequence>
<evidence type="ECO:0000256" key="10">
    <source>
        <dbReference type="ARBA" id="ARBA00023125"/>
    </source>
</evidence>
<keyword evidence="3 12" id="KW-0597">Phosphoprotein</keyword>
<dbReference type="InterPro" id="IPR011006">
    <property type="entry name" value="CheY-like_superfamily"/>
</dbReference>
<dbReference type="InterPro" id="IPR001789">
    <property type="entry name" value="Sig_transdc_resp-reg_receiver"/>
</dbReference>
<dbReference type="FunFam" id="3.30.565.10:FF:000037">
    <property type="entry name" value="Hybrid sensor histidine kinase/response regulator"/>
    <property type="match status" value="1"/>
</dbReference>
<evidence type="ECO:0000259" key="17">
    <source>
        <dbReference type="PROSITE" id="PS50110"/>
    </source>
</evidence>
<dbReference type="Gene3D" id="3.40.50.2300">
    <property type="match status" value="1"/>
</dbReference>
<dbReference type="Pfam" id="PF00989">
    <property type="entry name" value="PAS"/>
    <property type="match status" value="1"/>
</dbReference>
<dbReference type="SMART" id="SM00342">
    <property type="entry name" value="HTH_ARAC"/>
    <property type="match status" value="1"/>
</dbReference>
<evidence type="ECO:0000256" key="1">
    <source>
        <dbReference type="ARBA" id="ARBA00000085"/>
    </source>
</evidence>
<feature type="transmembrane region" description="Helical" evidence="14">
    <location>
        <begin position="257"/>
        <end position="282"/>
    </location>
</feature>
<dbReference type="EMBL" id="SAWY01000040">
    <property type="protein sequence ID" value="TPH12557.1"/>
    <property type="molecule type" value="Genomic_DNA"/>
</dbReference>
<feature type="transmembrane region" description="Helical" evidence="14">
    <location>
        <begin position="89"/>
        <end position="108"/>
    </location>
</feature>
<reference evidence="19 20" key="1">
    <citation type="submission" date="2019-01" db="EMBL/GenBank/DDBJ databases">
        <title>Litorilituus lipolytica sp. nov., isolated from intertidal sand of the Yellow Sea in China.</title>
        <authorList>
            <person name="Liu A."/>
        </authorList>
    </citation>
    <scope>NUCLEOTIDE SEQUENCE [LARGE SCALE GENOMIC DNA]</scope>
    <source>
        <strain evidence="19 20">RZ04</strain>
    </source>
</reference>
<dbReference type="SUPFAM" id="SSF47384">
    <property type="entry name" value="Homodimeric domain of signal transducing histidine kinase"/>
    <property type="match status" value="1"/>
</dbReference>
<dbReference type="InterPro" id="IPR005467">
    <property type="entry name" value="His_kinase_dom"/>
</dbReference>
<evidence type="ECO:0000259" key="16">
    <source>
        <dbReference type="PROSITE" id="PS50109"/>
    </source>
</evidence>
<keyword evidence="6" id="KW-0418">Kinase</keyword>
<dbReference type="GO" id="GO:0003700">
    <property type="term" value="F:DNA-binding transcription factor activity"/>
    <property type="evidence" value="ECO:0007669"/>
    <property type="project" value="InterPro"/>
</dbReference>
<dbReference type="PROSITE" id="PS50112">
    <property type="entry name" value="PAS"/>
    <property type="match status" value="1"/>
</dbReference>
<evidence type="ECO:0000256" key="6">
    <source>
        <dbReference type="ARBA" id="ARBA00022777"/>
    </source>
</evidence>
<dbReference type="Gene3D" id="1.10.10.60">
    <property type="entry name" value="Homeodomain-like"/>
    <property type="match status" value="1"/>
</dbReference>
<evidence type="ECO:0000256" key="11">
    <source>
        <dbReference type="ARBA" id="ARBA00023163"/>
    </source>
</evidence>
<dbReference type="SUPFAM" id="SSF52172">
    <property type="entry name" value="CheY-like"/>
    <property type="match status" value="1"/>
</dbReference>
<evidence type="ECO:0000256" key="5">
    <source>
        <dbReference type="ARBA" id="ARBA00022741"/>
    </source>
</evidence>
<feature type="domain" description="HTH araC/xylS-type" evidence="15">
    <location>
        <begin position="893"/>
        <end position="991"/>
    </location>
</feature>
<dbReference type="InterPro" id="IPR018062">
    <property type="entry name" value="HTH_AraC-typ_CS"/>
</dbReference>
<keyword evidence="10" id="KW-0238">DNA-binding</keyword>
<feature type="transmembrane region" description="Helical" evidence="14">
    <location>
        <begin position="129"/>
        <end position="147"/>
    </location>
</feature>
<evidence type="ECO:0000256" key="12">
    <source>
        <dbReference type="PROSITE-ProRule" id="PRU00169"/>
    </source>
</evidence>
<feature type="coiled-coil region" evidence="13">
    <location>
        <begin position="306"/>
        <end position="340"/>
    </location>
</feature>
<dbReference type="NCBIfam" id="TIGR00229">
    <property type="entry name" value="sensory_box"/>
    <property type="match status" value="1"/>
</dbReference>
<feature type="transmembrane region" description="Helical" evidence="14">
    <location>
        <begin position="7"/>
        <end position="25"/>
    </location>
</feature>
<dbReference type="InterPro" id="IPR009057">
    <property type="entry name" value="Homeodomain-like_sf"/>
</dbReference>
<dbReference type="PANTHER" id="PTHR43547:SF2">
    <property type="entry name" value="HYBRID SIGNAL TRANSDUCTION HISTIDINE KINASE C"/>
    <property type="match status" value="1"/>
</dbReference>
<keyword evidence="14" id="KW-0472">Membrane</keyword>
<dbReference type="SUPFAM" id="SSF55874">
    <property type="entry name" value="ATPase domain of HSP90 chaperone/DNA topoisomerase II/histidine kinase"/>
    <property type="match status" value="1"/>
</dbReference>
<gene>
    <name evidence="19" type="ORF">EPA86_16585</name>
</gene>
<keyword evidence="13" id="KW-0175">Coiled coil</keyword>
<feature type="transmembrane region" description="Helical" evidence="14">
    <location>
        <begin position="31"/>
        <end position="51"/>
    </location>
</feature>
<comment type="caution">
    <text evidence="19">The sequence shown here is derived from an EMBL/GenBank/DDBJ whole genome shotgun (WGS) entry which is preliminary data.</text>
</comment>
<evidence type="ECO:0000256" key="3">
    <source>
        <dbReference type="ARBA" id="ARBA00022553"/>
    </source>
</evidence>
<dbReference type="InterPro" id="IPR036890">
    <property type="entry name" value="HATPase_C_sf"/>
</dbReference>
<keyword evidence="14" id="KW-0812">Transmembrane</keyword>
<dbReference type="PANTHER" id="PTHR43547">
    <property type="entry name" value="TWO-COMPONENT HISTIDINE KINASE"/>
    <property type="match status" value="1"/>
</dbReference>
<dbReference type="AlphaFoldDB" id="A0A502KWG1"/>
<dbReference type="InterPro" id="IPR036097">
    <property type="entry name" value="HisK_dim/P_sf"/>
</dbReference>
<evidence type="ECO:0000256" key="8">
    <source>
        <dbReference type="ARBA" id="ARBA00023012"/>
    </source>
</evidence>
<evidence type="ECO:0000313" key="20">
    <source>
        <dbReference type="Proteomes" id="UP000315303"/>
    </source>
</evidence>
<dbReference type="InterPro" id="IPR003661">
    <property type="entry name" value="HisK_dim/P_dom"/>
</dbReference>
<dbReference type="EC" id="2.7.13.3" evidence="2"/>
<dbReference type="Pfam" id="PF00072">
    <property type="entry name" value="Response_reg"/>
    <property type="match status" value="1"/>
</dbReference>